<feature type="domain" description="ABC transmembrane type-1" evidence="8">
    <location>
        <begin position="81"/>
        <end position="275"/>
    </location>
</feature>
<comment type="similarity">
    <text evidence="7">Belongs to the binding-protein-dependent transport system permease family.</text>
</comment>
<keyword evidence="10" id="KW-1185">Reference proteome</keyword>
<dbReference type="Proteomes" id="UP000248795">
    <property type="component" value="Unassembled WGS sequence"/>
</dbReference>
<comment type="subcellular location">
    <subcellularLocation>
        <location evidence="1 7">Cell membrane</location>
        <topology evidence="1 7">Multi-pass membrane protein</topology>
    </subcellularLocation>
</comment>
<evidence type="ECO:0000256" key="4">
    <source>
        <dbReference type="ARBA" id="ARBA00022692"/>
    </source>
</evidence>
<sequence length="289" mass="32389">MPYALKRFLIYAALILWTIIALFPIFWTFSTTFKVAKDVQLGNIIPWVDFTPNWLGLRAIGLSPDTIFTESTPRTEFLKRFWNSIQASVGASVLALILGSMAAYGLSRFSYRWKIWRNRDISFFFLSQLILPPVVLAMPFLVLYKELALLDSMVGLILIYTLSVLPIVIWIMKDQFDTIPQELEQAALVDGCSTWGAFFRIILPIALPGMVAAFILSVILCWNEYFFAALLTSSYAKTLPVMVASQTGSQGISWWSMAALSSAAILPLIIIGVFLERYIVKGLTSGSVK</sequence>
<proteinExistence type="inferred from homology"/>
<dbReference type="Gene3D" id="1.10.3720.10">
    <property type="entry name" value="MetI-like"/>
    <property type="match status" value="1"/>
</dbReference>
<keyword evidence="5 7" id="KW-1133">Transmembrane helix</keyword>
<dbReference type="InterPro" id="IPR035906">
    <property type="entry name" value="MetI-like_sf"/>
</dbReference>
<protein>
    <submittedName>
        <fullName evidence="9">Carbohydrate ABC transporter permease</fullName>
    </submittedName>
</protein>
<dbReference type="AlphaFoldDB" id="A0A2W2BPA8"/>
<evidence type="ECO:0000259" key="8">
    <source>
        <dbReference type="PROSITE" id="PS50928"/>
    </source>
</evidence>
<name>A0A2W2BPA8_9HYPH</name>
<evidence type="ECO:0000313" key="9">
    <source>
        <dbReference type="EMBL" id="PZF78009.1"/>
    </source>
</evidence>
<dbReference type="GO" id="GO:0005886">
    <property type="term" value="C:plasma membrane"/>
    <property type="evidence" value="ECO:0007669"/>
    <property type="project" value="UniProtKB-SubCell"/>
</dbReference>
<evidence type="ECO:0000256" key="1">
    <source>
        <dbReference type="ARBA" id="ARBA00004651"/>
    </source>
</evidence>
<feature type="transmembrane region" description="Helical" evidence="7">
    <location>
        <begin position="85"/>
        <end position="109"/>
    </location>
</feature>
<dbReference type="SUPFAM" id="SSF161098">
    <property type="entry name" value="MetI-like"/>
    <property type="match status" value="1"/>
</dbReference>
<dbReference type="PANTHER" id="PTHR32243:SF18">
    <property type="entry name" value="INNER MEMBRANE ABC TRANSPORTER PERMEASE PROTEIN YCJP"/>
    <property type="match status" value="1"/>
</dbReference>
<dbReference type="PANTHER" id="PTHR32243">
    <property type="entry name" value="MALTOSE TRANSPORT SYSTEM PERMEASE-RELATED"/>
    <property type="match status" value="1"/>
</dbReference>
<feature type="transmembrane region" description="Helical" evidence="7">
    <location>
        <begin position="153"/>
        <end position="172"/>
    </location>
</feature>
<dbReference type="InterPro" id="IPR000515">
    <property type="entry name" value="MetI-like"/>
</dbReference>
<feature type="transmembrane region" description="Helical" evidence="7">
    <location>
        <begin position="121"/>
        <end position="141"/>
    </location>
</feature>
<feature type="transmembrane region" description="Helical" evidence="7">
    <location>
        <begin position="9"/>
        <end position="29"/>
    </location>
</feature>
<organism evidence="9 10">
    <name type="scientific">Aestuariivirga litoralis</name>
    <dbReference type="NCBI Taxonomy" id="2650924"/>
    <lineage>
        <taxon>Bacteria</taxon>
        <taxon>Pseudomonadati</taxon>
        <taxon>Pseudomonadota</taxon>
        <taxon>Alphaproteobacteria</taxon>
        <taxon>Hyphomicrobiales</taxon>
        <taxon>Aestuariivirgaceae</taxon>
        <taxon>Aestuariivirga</taxon>
    </lineage>
</organism>
<keyword evidence="2 7" id="KW-0813">Transport</keyword>
<dbReference type="Pfam" id="PF00528">
    <property type="entry name" value="BPD_transp_1"/>
    <property type="match status" value="1"/>
</dbReference>
<evidence type="ECO:0000256" key="5">
    <source>
        <dbReference type="ARBA" id="ARBA00022989"/>
    </source>
</evidence>
<keyword evidence="6 7" id="KW-0472">Membrane</keyword>
<evidence type="ECO:0000256" key="3">
    <source>
        <dbReference type="ARBA" id="ARBA00022475"/>
    </source>
</evidence>
<accession>A0A2W2BPA8</accession>
<dbReference type="EMBL" id="QKVK01000002">
    <property type="protein sequence ID" value="PZF78009.1"/>
    <property type="molecule type" value="Genomic_DNA"/>
</dbReference>
<comment type="caution">
    <text evidence="9">The sequence shown here is derived from an EMBL/GenBank/DDBJ whole genome shotgun (WGS) entry which is preliminary data.</text>
</comment>
<keyword evidence="3" id="KW-1003">Cell membrane</keyword>
<dbReference type="RefSeq" id="WP_111196897.1">
    <property type="nucleotide sequence ID" value="NZ_QKVK01000002.1"/>
</dbReference>
<evidence type="ECO:0000256" key="7">
    <source>
        <dbReference type="RuleBase" id="RU363032"/>
    </source>
</evidence>
<feature type="transmembrane region" description="Helical" evidence="7">
    <location>
        <begin position="252"/>
        <end position="275"/>
    </location>
</feature>
<dbReference type="InterPro" id="IPR050901">
    <property type="entry name" value="BP-dep_ABC_trans_perm"/>
</dbReference>
<evidence type="ECO:0000256" key="2">
    <source>
        <dbReference type="ARBA" id="ARBA00022448"/>
    </source>
</evidence>
<dbReference type="GO" id="GO:0055085">
    <property type="term" value="P:transmembrane transport"/>
    <property type="evidence" value="ECO:0007669"/>
    <property type="project" value="InterPro"/>
</dbReference>
<evidence type="ECO:0000256" key="6">
    <source>
        <dbReference type="ARBA" id="ARBA00023136"/>
    </source>
</evidence>
<evidence type="ECO:0000313" key="10">
    <source>
        <dbReference type="Proteomes" id="UP000248795"/>
    </source>
</evidence>
<keyword evidence="4 7" id="KW-0812">Transmembrane</keyword>
<gene>
    <name evidence="9" type="ORF">DK847_06175</name>
</gene>
<dbReference type="CDD" id="cd06261">
    <property type="entry name" value="TM_PBP2"/>
    <property type="match status" value="1"/>
</dbReference>
<dbReference type="PROSITE" id="PS50928">
    <property type="entry name" value="ABC_TM1"/>
    <property type="match status" value="1"/>
</dbReference>
<reference evidence="10" key="1">
    <citation type="submission" date="2018-06" db="EMBL/GenBank/DDBJ databases">
        <title>Aestuariibacter litoralis strain KCTC 52945T.</title>
        <authorList>
            <person name="Li X."/>
            <person name="Salam N."/>
            <person name="Li J.-L."/>
            <person name="Chen Y.-M."/>
            <person name="Yang Z.-W."/>
            <person name="Zhang L.-Y."/>
            <person name="Han M.-X."/>
            <person name="Xiao M."/>
            <person name="Li W.-J."/>
        </authorList>
    </citation>
    <scope>NUCLEOTIDE SEQUENCE [LARGE SCALE GENOMIC DNA]</scope>
    <source>
        <strain evidence="10">KCTC 52945</strain>
    </source>
</reference>